<comment type="caution">
    <text evidence="2">The sequence shown here is derived from an EMBL/GenBank/DDBJ whole genome shotgun (WGS) entry which is preliminary data.</text>
</comment>
<keyword evidence="1" id="KW-1133">Transmembrane helix</keyword>
<feature type="transmembrane region" description="Helical" evidence="1">
    <location>
        <begin position="6"/>
        <end position="30"/>
    </location>
</feature>
<protein>
    <submittedName>
        <fullName evidence="2">Uncharacterized protein</fullName>
    </submittedName>
</protein>
<proteinExistence type="predicted"/>
<reference evidence="2" key="1">
    <citation type="submission" date="2022-06" db="EMBL/GenBank/DDBJ databases">
        <title>Detection of beta-lactamases in bacteria of animal origin.</title>
        <authorList>
            <person name="Mlynarcik P."/>
            <person name="Zdarska V."/>
            <person name="Chudobova H."/>
            <person name="Prochazkova P."/>
            <person name="Hricova K."/>
            <person name="Mezerova K."/>
            <person name="Bardon J."/>
            <person name="Dolejska M."/>
            <person name="Sukkar I."/>
            <person name="Kolar M."/>
        </authorList>
    </citation>
    <scope>NUCLEOTIDE SEQUENCE</scope>
    <source>
        <strain evidence="2">S 300-3</strain>
    </source>
</reference>
<gene>
    <name evidence="2" type="ORF">NJF43_15445</name>
</gene>
<dbReference type="EMBL" id="JAMYBS010000020">
    <property type="protein sequence ID" value="MCO7546152.1"/>
    <property type="molecule type" value="Genomic_DNA"/>
</dbReference>
<evidence type="ECO:0000313" key="3">
    <source>
        <dbReference type="Proteomes" id="UP001165292"/>
    </source>
</evidence>
<keyword evidence="1" id="KW-0472">Membrane</keyword>
<sequence>MSADDVFLSIVAFFVGMALSLLIGWLHVVVERRAIRAWENARGAKMEARHHG</sequence>
<organism evidence="2 3">
    <name type="scientific">Stutzerimonas nitrititolerans</name>
    <dbReference type="NCBI Taxonomy" id="2482751"/>
    <lineage>
        <taxon>Bacteria</taxon>
        <taxon>Pseudomonadati</taxon>
        <taxon>Pseudomonadota</taxon>
        <taxon>Gammaproteobacteria</taxon>
        <taxon>Pseudomonadales</taxon>
        <taxon>Pseudomonadaceae</taxon>
        <taxon>Stutzerimonas</taxon>
    </lineage>
</organism>
<accession>A0AA41WKF3</accession>
<keyword evidence="1" id="KW-0812">Transmembrane</keyword>
<name>A0AA41WKF3_9GAMM</name>
<dbReference type="RefSeq" id="WP_253163949.1">
    <property type="nucleotide sequence ID" value="NZ_JAMYBS010000020.1"/>
</dbReference>
<dbReference type="Proteomes" id="UP001165292">
    <property type="component" value="Unassembled WGS sequence"/>
</dbReference>
<dbReference type="AlphaFoldDB" id="A0AA41WKF3"/>
<evidence type="ECO:0000313" key="2">
    <source>
        <dbReference type="EMBL" id="MCO7546152.1"/>
    </source>
</evidence>
<evidence type="ECO:0000256" key="1">
    <source>
        <dbReference type="SAM" id="Phobius"/>
    </source>
</evidence>